<dbReference type="Proteomes" id="UP000306378">
    <property type="component" value="Unassembled WGS sequence"/>
</dbReference>
<reference evidence="2 3" key="1">
    <citation type="submission" date="2019-05" db="EMBL/GenBank/DDBJ databases">
        <title>Genomes sequences of two Nocardia cyriacigeorgica environmental isolates, type strains Nocardia asteroides ATCC 19247 and Nocardia cyriacigeorgica DSM 44484.</title>
        <authorList>
            <person name="Vautrin F."/>
            <person name="Bergeron E."/>
            <person name="Dubost A."/>
            <person name="Abrouk D."/>
            <person name="Rodriguez Nava V."/>
            <person name="Pujic P."/>
        </authorList>
    </citation>
    <scope>NUCLEOTIDE SEQUENCE [LARGE SCALE GENOMIC DNA]</scope>
    <source>
        <strain evidence="2 3">EML 446</strain>
    </source>
</reference>
<feature type="transmembrane region" description="Helical" evidence="1">
    <location>
        <begin position="32"/>
        <end position="54"/>
    </location>
</feature>
<evidence type="ECO:0000256" key="1">
    <source>
        <dbReference type="SAM" id="Phobius"/>
    </source>
</evidence>
<keyword evidence="1" id="KW-1133">Transmembrane helix</keyword>
<keyword evidence="1" id="KW-0812">Transmembrane</keyword>
<dbReference type="AlphaFoldDB" id="A0A5R8NEJ1"/>
<evidence type="ECO:0000313" key="2">
    <source>
        <dbReference type="EMBL" id="TLF74026.1"/>
    </source>
</evidence>
<keyword evidence="1" id="KW-0472">Membrane</keyword>
<evidence type="ECO:0000313" key="3">
    <source>
        <dbReference type="Proteomes" id="UP000306378"/>
    </source>
</evidence>
<proteinExistence type="predicted"/>
<gene>
    <name evidence="2" type="ORF">FEK34_25210</name>
</gene>
<feature type="transmembrane region" description="Helical" evidence="1">
    <location>
        <begin position="60"/>
        <end position="79"/>
    </location>
</feature>
<accession>A0A5R8NEJ1</accession>
<comment type="caution">
    <text evidence="2">The sequence shown here is derived from an EMBL/GenBank/DDBJ whole genome shotgun (WGS) entry which is preliminary data.</text>
</comment>
<name>A0A5R8NEJ1_9NOCA</name>
<protein>
    <submittedName>
        <fullName evidence="2">Uncharacterized protein</fullName>
    </submittedName>
</protein>
<dbReference type="EMBL" id="VBUT01000011">
    <property type="protein sequence ID" value="TLF74026.1"/>
    <property type="molecule type" value="Genomic_DNA"/>
</dbReference>
<sequence>MAQVIKVFTPIKRVPVVVGKAQNGQKLPFGPYTLPQVGAGVVVMAVTGTFAMSLPVNPAVTFFAGTAVAILAVFLFGLIPYTGVRLTSRALWFARLIFIRKPVSASGMPVTEESSRNTVFVSETVVVVFPDRPTHERRPQPALPAGGWLRELVDGNRRIISGNGAEAV</sequence>
<organism evidence="2 3">
    <name type="scientific">Nocardia cyriacigeorgica</name>
    <dbReference type="NCBI Taxonomy" id="135487"/>
    <lineage>
        <taxon>Bacteria</taxon>
        <taxon>Bacillati</taxon>
        <taxon>Actinomycetota</taxon>
        <taxon>Actinomycetes</taxon>
        <taxon>Mycobacteriales</taxon>
        <taxon>Nocardiaceae</taxon>
        <taxon>Nocardia</taxon>
    </lineage>
</organism>